<dbReference type="Proteomes" id="UP001146793">
    <property type="component" value="Unassembled WGS sequence"/>
</dbReference>
<feature type="coiled-coil region" evidence="1">
    <location>
        <begin position="301"/>
        <end position="328"/>
    </location>
</feature>
<evidence type="ECO:0000313" key="3">
    <source>
        <dbReference type="Proteomes" id="UP001146793"/>
    </source>
</evidence>
<dbReference type="AlphaFoldDB" id="A0AAV7ZJY9"/>
<sequence>MDNRQQLLNERHIETIIQDREFCYKLKMGNPEKVQLEYDNIKNWILGPSSTLTSIVHSNPSIFSVLFNDDYIELENNNFRRLYFDVLVAFLDEPIMKYLSDDFQNNPKESVLELFVEKINLTYSYDFLELLIMNDKNQTIFEMFLSEAVHTLLLRNLRKNNQQIFNPTYELLLNIFKKINENNNIQEIKKLKEKIPIYIKALQRIEKRDYKIYHLYSEYLFFYTYDHQTYPLIDELHYFFELPQYSHLRTFYVKNIIQLIQTSKRYNTDDKNKAQLIKKIKDFWKKKEKFNSINLMHILEIVEQLNEKDQTIKKIQEYIQKSNKLTEKQIKLFGTMEEQMKDIY</sequence>
<keyword evidence="1" id="KW-0175">Coiled coil</keyword>
<reference evidence="2" key="1">
    <citation type="submission" date="2022-08" db="EMBL/GenBank/DDBJ databases">
        <title>Novel sulphate-reducing endosymbionts in the free-living metamonad Anaeramoeba.</title>
        <authorList>
            <person name="Jerlstrom-Hultqvist J."/>
            <person name="Cepicka I."/>
            <person name="Gallot-Lavallee L."/>
            <person name="Salas-Leiva D."/>
            <person name="Curtis B.A."/>
            <person name="Zahonova K."/>
            <person name="Pipaliya S."/>
            <person name="Dacks J."/>
            <person name="Roger A.J."/>
        </authorList>
    </citation>
    <scope>NUCLEOTIDE SEQUENCE</scope>
    <source>
        <strain evidence="2">Busselton2</strain>
    </source>
</reference>
<evidence type="ECO:0008006" key="4">
    <source>
        <dbReference type="Google" id="ProtNLM"/>
    </source>
</evidence>
<comment type="caution">
    <text evidence="2">The sequence shown here is derived from an EMBL/GenBank/DDBJ whole genome shotgun (WGS) entry which is preliminary data.</text>
</comment>
<evidence type="ECO:0000256" key="1">
    <source>
        <dbReference type="SAM" id="Coils"/>
    </source>
</evidence>
<organism evidence="2 3">
    <name type="scientific">Anaeramoeba flamelloides</name>
    <dbReference type="NCBI Taxonomy" id="1746091"/>
    <lineage>
        <taxon>Eukaryota</taxon>
        <taxon>Metamonada</taxon>
        <taxon>Anaeramoebidae</taxon>
        <taxon>Anaeramoeba</taxon>
    </lineage>
</organism>
<accession>A0AAV7ZJY9</accession>
<proteinExistence type="predicted"/>
<dbReference type="EMBL" id="JANTQA010000030">
    <property type="protein sequence ID" value="KAJ3440643.1"/>
    <property type="molecule type" value="Genomic_DNA"/>
</dbReference>
<name>A0AAV7ZJY9_9EUKA</name>
<gene>
    <name evidence="2" type="ORF">M0812_14312</name>
</gene>
<evidence type="ECO:0000313" key="2">
    <source>
        <dbReference type="EMBL" id="KAJ3440643.1"/>
    </source>
</evidence>
<protein>
    <recommendedName>
        <fullName evidence="4">BTB domain-containing protein</fullName>
    </recommendedName>
</protein>